<dbReference type="SUPFAM" id="SSF53098">
    <property type="entry name" value="Ribonuclease H-like"/>
    <property type="match status" value="1"/>
</dbReference>
<organism evidence="3 4">
    <name type="scientific">Pararhizobium antarcticum</name>
    <dbReference type="NCBI Taxonomy" id="1798805"/>
    <lineage>
        <taxon>Bacteria</taxon>
        <taxon>Pseudomonadati</taxon>
        <taxon>Pseudomonadota</taxon>
        <taxon>Alphaproteobacteria</taxon>
        <taxon>Hyphomicrobiales</taxon>
        <taxon>Rhizobiaceae</taxon>
        <taxon>Rhizobium/Agrobacterium group</taxon>
        <taxon>Pararhizobium</taxon>
    </lineage>
</organism>
<dbReference type="PANTHER" id="PTHR35004">
    <property type="entry name" value="TRANSPOSASE RV3428C-RELATED"/>
    <property type="match status" value="1"/>
</dbReference>
<evidence type="ECO:0000313" key="3">
    <source>
        <dbReference type="EMBL" id="OJF95604.1"/>
    </source>
</evidence>
<name>A0A657LS92_9HYPH</name>
<dbReference type="EMBL" id="LSRP01000093">
    <property type="protein sequence ID" value="OJF95604.1"/>
    <property type="molecule type" value="Genomic_DNA"/>
</dbReference>
<reference evidence="3 4" key="1">
    <citation type="submission" date="2016-02" db="EMBL/GenBank/DDBJ databases">
        <title>Genome sequencing of a beta-galactosidase producing bacteria Rhizobium sp. 59.</title>
        <authorList>
            <person name="Wang D."/>
            <person name="Kot W."/>
            <person name="Qin Y."/>
            <person name="Hansen L."/>
            <person name="Naqvi K."/>
            <person name="Rensing C."/>
        </authorList>
    </citation>
    <scope>NUCLEOTIDE SEQUENCE [LARGE SCALE GENOMIC DNA]</scope>
    <source>
        <strain evidence="3 4">59</strain>
    </source>
</reference>
<dbReference type="InterPro" id="IPR054353">
    <property type="entry name" value="IstA-like_C"/>
</dbReference>
<comment type="caution">
    <text evidence="3">The sequence shown here is derived from an EMBL/GenBank/DDBJ whole genome shotgun (WGS) entry which is preliminary data.</text>
</comment>
<dbReference type="PROSITE" id="PS50994">
    <property type="entry name" value="INTEGRASE"/>
    <property type="match status" value="1"/>
</dbReference>
<evidence type="ECO:0000313" key="4">
    <source>
        <dbReference type="Proteomes" id="UP000182661"/>
    </source>
</evidence>
<sequence length="511" mass="57764">MPAKRKLTMRHIRQMLRLAGSGTSSREIAVMLGIARSTVQDNLKRAAMAGLSWPLASDLTDDVLEAKLFVHPGVKQGQRLRQEPDWGPLSIELKKPGVTLLILWEEYRSAHPDGYGYSRFCELFRGFEKRLSPTMRQEHVAGDKVFVDYSGRRVPIVDRKTGEIREAELFLGVLGASSYTYAEATWTQTLPDWIGSHVRMFTFFDGVPRLIVPDNLKSGVNRASFYDPEINRSYGVMAAHYGVGVLPARPRRPKDKAKVENGVKFAQSCILGRLRKQTFFSLTEANAAIAQVLERINNHVMRRLGVSRRNLFETVEQAALASLPTEHYEFAEWRLARVSTDYHVEFQNFFYSVPHGLIRSQVDVRATARMIEIFHRGKRVAVHQRRYGGPRYGTDPAHMPSSHRRYAEWTPERFRRWGASIGPQTEGLIIATLASRPHPEQGFRTCLGILRLYRDIGHDRAEAVSARAVEIGGLNSKTIASLIATYKGKKPSTEPAAVMEHANLRGPGYFH</sequence>
<dbReference type="InterPro" id="IPR012337">
    <property type="entry name" value="RNaseH-like_sf"/>
</dbReference>
<dbReference type="Proteomes" id="UP000182661">
    <property type="component" value="Unassembled WGS sequence"/>
</dbReference>
<dbReference type="PANTHER" id="PTHR35004:SF8">
    <property type="entry name" value="TRANSPOSASE RV3428C-RELATED"/>
    <property type="match status" value="1"/>
</dbReference>
<keyword evidence="4" id="KW-1185">Reference proteome</keyword>
<dbReference type="GO" id="GO:0015074">
    <property type="term" value="P:DNA integration"/>
    <property type="evidence" value="ECO:0007669"/>
    <property type="project" value="InterPro"/>
</dbReference>
<dbReference type="NCBIfam" id="NF033546">
    <property type="entry name" value="transpos_IS21"/>
    <property type="match status" value="1"/>
</dbReference>
<dbReference type="AlphaFoldDB" id="A0A657LS92"/>
<evidence type="ECO:0000259" key="1">
    <source>
        <dbReference type="PROSITE" id="PS50532"/>
    </source>
</evidence>
<dbReference type="InterPro" id="IPR001584">
    <property type="entry name" value="Integrase_cat-core"/>
</dbReference>
<dbReference type="PROSITE" id="PS50532">
    <property type="entry name" value="HTH_IS408"/>
    <property type="match status" value="1"/>
</dbReference>
<protein>
    <submittedName>
        <fullName evidence="3">Integrase</fullName>
    </submittedName>
</protein>
<proteinExistence type="predicted"/>
<dbReference type="Pfam" id="PF22483">
    <property type="entry name" value="Mu-transpos_C_2"/>
    <property type="match status" value="1"/>
</dbReference>
<dbReference type="InterPro" id="IPR017895">
    <property type="entry name" value="HTH_IS408/IS1162_type"/>
</dbReference>
<dbReference type="Gene3D" id="1.10.10.60">
    <property type="entry name" value="Homeodomain-like"/>
    <property type="match status" value="1"/>
</dbReference>
<gene>
    <name evidence="3" type="ORF">AX760_19370</name>
</gene>
<feature type="domain" description="Integrase catalytic" evidence="2">
    <location>
        <begin position="129"/>
        <end position="332"/>
    </location>
</feature>
<feature type="domain" description="HTH IS408-type" evidence="1">
    <location>
        <begin position="12"/>
        <end position="93"/>
    </location>
</feature>
<accession>A0A657LS92</accession>
<evidence type="ECO:0000259" key="2">
    <source>
        <dbReference type="PROSITE" id="PS50994"/>
    </source>
</evidence>